<accession>A0A1M7NBA7</accession>
<dbReference type="GO" id="GO:0004222">
    <property type="term" value="F:metalloendopeptidase activity"/>
    <property type="evidence" value="ECO:0007669"/>
    <property type="project" value="TreeGrafter"/>
</dbReference>
<dbReference type="SUPFAM" id="SSF51261">
    <property type="entry name" value="Duplicated hybrid motif"/>
    <property type="match status" value="1"/>
</dbReference>
<dbReference type="Gene3D" id="2.70.70.10">
    <property type="entry name" value="Glucose Permease (Domain IIA)"/>
    <property type="match status" value="1"/>
</dbReference>
<organism evidence="9 10">
    <name type="scientific">Roseibium suaedae</name>
    <dbReference type="NCBI Taxonomy" id="735517"/>
    <lineage>
        <taxon>Bacteria</taxon>
        <taxon>Pseudomonadati</taxon>
        <taxon>Pseudomonadota</taxon>
        <taxon>Alphaproteobacteria</taxon>
        <taxon>Hyphomicrobiales</taxon>
        <taxon>Stappiaceae</taxon>
        <taxon>Roseibium</taxon>
    </lineage>
</organism>
<evidence type="ECO:0000259" key="8">
    <source>
        <dbReference type="Pfam" id="PF01551"/>
    </source>
</evidence>
<evidence type="ECO:0000256" key="5">
    <source>
        <dbReference type="ARBA" id="ARBA00022833"/>
    </source>
</evidence>
<dbReference type="STRING" id="735517.SAMN05444272_3797"/>
<keyword evidence="6" id="KW-0482">Metalloprotease</keyword>
<protein>
    <submittedName>
        <fullName evidence="9">Murein DD-endopeptidase MepM and murein hydrolase activator NlpD, contain LysM domain</fullName>
    </submittedName>
</protein>
<feature type="transmembrane region" description="Helical" evidence="7">
    <location>
        <begin position="41"/>
        <end position="64"/>
    </location>
</feature>
<dbReference type="GO" id="GO:0046872">
    <property type="term" value="F:metal ion binding"/>
    <property type="evidence" value="ECO:0007669"/>
    <property type="project" value="UniProtKB-KW"/>
</dbReference>
<dbReference type="OrthoDB" id="9805070at2"/>
<keyword evidence="4 9" id="KW-0378">Hydrolase</keyword>
<dbReference type="PANTHER" id="PTHR21666">
    <property type="entry name" value="PEPTIDASE-RELATED"/>
    <property type="match status" value="1"/>
</dbReference>
<dbReference type="AlphaFoldDB" id="A0A1M7NBA7"/>
<name>A0A1M7NBA7_9HYPH</name>
<keyword evidence="5" id="KW-0862">Zinc</keyword>
<keyword evidence="7" id="KW-0472">Membrane</keyword>
<evidence type="ECO:0000256" key="2">
    <source>
        <dbReference type="ARBA" id="ARBA00022670"/>
    </source>
</evidence>
<dbReference type="EMBL" id="FRBW01000004">
    <property type="protein sequence ID" value="SHN00950.1"/>
    <property type="molecule type" value="Genomic_DNA"/>
</dbReference>
<keyword evidence="2" id="KW-0645">Protease</keyword>
<dbReference type="CDD" id="cd12797">
    <property type="entry name" value="M23_peptidase"/>
    <property type="match status" value="1"/>
</dbReference>
<reference evidence="9 10" key="1">
    <citation type="submission" date="2016-11" db="EMBL/GenBank/DDBJ databases">
        <authorList>
            <person name="Jaros S."/>
            <person name="Januszkiewicz K."/>
            <person name="Wedrychowicz H."/>
        </authorList>
    </citation>
    <scope>NUCLEOTIDE SEQUENCE [LARGE SCALE GENOMIC DNA]</scope>
    <source>
        <strain evidence="9 10">DSM 22153</strain>
    </source>
</reference>
<dbReference type="Proteomes" id="UP000186002">
    <property type="component" value="Unassembled WGS sequence"/>
</dbReference>
<evidence type="ECO:0000256" key="6">
    <source>
        <dbReference type="ARBA" id="ARBA00023049"/>
    </source>
</evidence>
<dbReference type="RefSeq" id="WP_073014857.1">
    <property type="nucleotide sequence ID" value="NZ_FRBW01000004.1"/>
</dbReference>
<dbReference type="InterPro" id="IPR011055">
    <property type="entry name" value="Dup_hybrid_motif"/>
</dbReference>
<comment type="cofactor">
    <cofactor evidence="1">
        <name>Zn(2+)</name>
        <dbReference type="ChEBI" id="CHEBI:29105"/>
    </cofactor>
</comment>
<keyword evidence="7" id="KW-1133">Transmembrane helix</keyword>
<evidence type="ECO:0000313" key="9">
    <source>
        <dbReference type="EMBL" id="SHN00950.1"/>
    </source>
</evidence>
<dbReference type="InterPro" id="IPR016047">
    <property type="entry name" value="M23ase_b-sheet_dom"/>
</dbReference>
<keyword evidence="3" id="KW-0479">Metal-binding</keyword>
<evidence type="ECO:0000256" key="1">
    <source>
        <dbReference type="ARBA" id="ARBA00001947"/>
    </source>
</evidence>
<keyword evidence="7" id="KW-0812">Transmembrane</keyword>
<dbReference type="GO" id="GO:0006508">
    <property type="term" value="P:proteolysis"/>
    <property type="evidence" value="ECO:0007669"/>
    <property type="project" value="UniProtKB-KW"/>
</dbReference>
<proteinExistence type="predicted"/>
<evidence type="ECO:0000256" key="3">
    <source>
        <dbReference type="ARBA" id="ARBA00022723"/>
    </source>
</evidence>
<dbReference type="PANTHER" id="PTHR21666:SF288">
    <property type="entry name" value="CELL DIVISION PROTEIN YTFB"/>
    <property type="match status" value="1"/>
</dbReference>
<dbReference type="InterPro" id="IPR050570">
    <property type="entry name" value="Cell_wall_metabolism_enzyme"/>
</dbReference>
<evidence type="ECO:0000256" key="4">
    <source>
        <dbReference type="ARBA" id="ARBA00022801"/>
    </source>
</evidence>
<keyword evidence="10" id="KW-1185">Reference proteome</keyword>
<sequence>MHFGPFHTHANQTVDLGDEAPLVVQDGRNALPDRRKVSVRWLTGTVLTGITSVVLMGGALLAALDGQYSVTAATLPEQTDLSIGMDGTVITGTKGDRIARAAADYANKQIIPVNVVTKSGDKELIKVRPYSLVTSSLATRKSADFSQDIPAFNPLNMFSDVQADPMPAGGAEPVFSDSVYGAKVEGEVSISLTSFPSNSELIDASATPEEPVVERRVRQAARFLAANSIETAARTLVDPARYDFNLARQPEFARLAVRITPENVSFVSKQDDETHHLGMDEKIVPIAEESDMFDVLRDNDVSEEESEQIRTAFQKTAGVTLLEPGQRLRIAFQPAPEDATRMRPERVSLYEDTDHQATVARTDTGTYVQAKAPANFLADAFAEADRVSYGGQTPALYDSIYQTALEQDISKPVIEELIRVFSFDVDFNSRVQPGDSLEVLYADDAGPASGEVLYAALNTGSSKRRFYRFRTSDDGAVDYYDANGQSAKKFLMRKPLSGGRFRSGFGMRRHPIHKYAKMHTGVDWAASRGTPVMAAGNGTVIKAGWSSSYGQRIEVRHANGYTTTYNHLSGFAKGLEAGQSIHQGQIIGYVGSTGLSTGPHLHYEVMVNDRYVDPMRIRLPRGRVLDGQMLANFEAERLRIDNLLDKARRPARVASAQ</sequence>
<gene>
    <name evidence="9" type="ORF">SAMN05444272_3797</name>
</gene>
<dbReference type="Gene3D" id="3.10.450.350">
    <property type="match status" value="1"/>
</dbReference>
<evidence type="ECO:0000256" key="7">
    <source>
        <dbReference type="SAM" id="Phobius"/>
    </source>
</evidence>
<dbReference type="Pfam" id="PF01551">
    <property type="entry name" value="Peptidase_M23"/>
    <property type="match status" value="1"/>
</dbReference>
<evidence type="ECO:0000313" key="10">
    <source>
        <dbReference type="Proteomes" id="UP000186002"/>
    </source>
</evidence>
<feature type="domain" description="M23ase beta-sheet core" evidence="8">
    <location>
        <begin position="517"/>
        <end position="614"/>
    </location>
</feature>